<evidence type="ECO:0000256" key="2">
    <source>
        <dbReference type="ARBA" id="ARBA00022723"/>
    </source>
</evidence>
<reference evidence="7" key="1">
    <citation type="submission" date="2016-04" db="EMBL/GenBank/DDBJ databases">
        <authorList>
            <person name="Nguyen H.D."/>
            <person name="Samba Siva P."/>
            <person name="Cullis J."/>
            <person name="Levesque C.A."/>
            <person name="Hambleton S."/>
        </authorList>
    </citation>
    <scope>NUCLEOTIDE SEQUENCE</scope>
    <source>
        <strain evidence="7">DAOMC 236426</strain>
    </source>
</reference>
<evidence type="ECO:0008006" key="9">
    <source>
        <dbReference type="Google" id="ProtNLM"/>
    </source>
</evidence>
<keyword evidence="4" id="KW-0862">Zinc</keyword>
<keyword evidence="8" id="KW-1185">Reference proteome</keyword>
<proteinExistence type="predicted"/>
<dbReference type="AlphaFoldDB" id="A0A8X7MKN0"/>
<keyword evidence="3" id="KW-0863">Zinc-finger</keyword>
<dbReference type="Proteomes" id="UP000077684">
    <property type="component" value="Unassembled WGS sequence"/>
</dbReference>
<dbReference type="InterPro" id="IPR012337">
    <property type="entry name" value="RNaseH-like_sf"/>
</dbReference>
<name>A0A8X7MKN0_9BASI</name>
<evidence type="ECO:0000256" key="4">
    <source>
        <dbReference type="ARBA" id="ARBA00022833"/>
    </source>
</evidence>
<gene>
    <name evidence="7" type="ORF">A4X06_0g8407</name>
</gene>
<organism evidence="7 8">
    <name type="scientific">Tilletia controversa</name>
    <name type="common">dwarf bunt fungus</name>
    <dbReference type="NCBI Taxonomy" id="13291"/>
    <lineage>
        <taxon>Eukaryota</taxon>
        <taxon>Fungi</taxon>
        <taxon>Dikarya</taxon>
        <taxon>Basidiomycota</taxon>
        <taxon>Ustilaginomycotina</taxon>
        <taxon>Exobasidiomycetes</taxon>
        <taxon>Tilletiales</taxon>
        <taxon>Tilletiaceae</taxon>
        <taxon>Tilletia</taxon>
    </lineage>
</organism>
<feature type="region of interest" description="Disordered" evidence="6">
    <location>
        <begin position="89"/>
        <end position="138"/>
    </location>
</feature>
<evidence type="ECO:0000313" key="8">
    <source>
        <dbReference type="Proteomes" id="UP000077684"/>
    </source>
</evidence>
<dbReference type="InterPro" id="IPR052035">
    <property type="entry name" value="ZnF_BED_domain_contain"/>
</dbReference>
<reference evidence="7" key="2">
    <citation type="journal article" date="2019" name="IMA Fungus">
        <title>Genome sequencing and comparison of five Tilletia species to identify candidate genes for the detection of regulated species infecting wheat.</title>
        <authorList>
            <person name="Nguyen H.D.T."/>
            <person name="Sultana T."/>
            <person name="Kesanakurti P."/>
            <person name="Hambleton S."/>
        </authorList>
    </citation>
    <scope>NUCLEOTIDE SEQUENCE</scope>
    <source>
        <strain evidence="7">DAOMC 236426</strain>
    </source>
</reference>
<evidence type="ECO:0000256" key="6">
    <source>
        <dbReference type="SAM" id="MobiDB-lite"/>
    </source>
</evidence>
<keyword evidence="2" id="KW-0479">Metal-binding</keyword>
<comment type="subcellular location">
    <subcellularLocation>
        <location evidence="1">Nucleus</location>
    </subcellularLocation>
</comment>
<evidence type="ECO:0000256" key="1">
    <source>
        <dbReference type="ARBA" id="ARBA00004123"/>
    </source>
</evidence>
<comment type="caution">
    <text evidence="7">The sequence shown here is derived from an EMBL/GenBank/DDBJ whole genome shotgun (WGS) entry which is preliminary data.</text>
</comment>
<dbReference type="GO" id="GO:0008270">
    <property type="term" value="F:zinc ion binding"/>
    <property type="evidence" value="ECO:0007669"/>
    <property type="project" value="UniProtKB-KW"/>
</dbReference>
<dbReference type="GO" id="GO:0005634">
    <property type="term" value="C:nucleus"/>
    <property type="evidence" value="ECO:0007669"/>
    <property type="project" value="UniProtKB-SubCell"/>
</dbReference>
<evidence type="ECO:0000256" key="5">
    <source>
        <dbReference type="ARBA" id="ARBA00023242"/>
    </source>
</evidence>
<dbReference type="EMBL" id="LWDE02001828">
    <property type="protein sequence ID" value="KAE8239263.1"/>
    <property type="molecule type" value="Genomic_DNA"/>
</dbReference>
<dbReference type="PANTHER" id="PTHR46481:SF10">
    <property type="entry name" value="ZINC FINGER BED DOMAIN-CONTAINING PROTEIN 39"/>
    <property type="match status" value="1"/>
</dbReference>
<accession>A0A8X7MKN0</accession>
<sequence>MVPFLTQHDGQHLASATFKVLDKYKIAGRLWNVVSDNASENNTMMRLLANMDGLPRFDSTKEMSCRVRCTAHVLNLVSKAVLKSFYPRRSKRDGDGAAEEDGTADVSLDVEVEQDYDDDDHEGNGKELDPGAEGDEDGEVALEDEDDFEILTALNPELTAVAADDADIEAVLQDQKNEEQTTRQHKELQMRNKEFGLALRKLAWLAITVRYSPTKRATFQGVCRRLGLKTPHSLIRDVATRWDSTVNMLQRSLSLWPAIIAFTELPNTPVPKDKRLKRSDEADVRKLVDLLNPLAHATLKFSANTTPTIGDVIGLFEDVDEYFASAQASEDEEYV</sequence>
<dbReference type="SUPFAM" id="SSF53098">
    <property type="entry name" value="Ribonuclease H-like"/>
    <property type="match status" value="1"/>
</dbReference>
<evidence type="ECO:0000256" key="3">
    <source>
        <dbReference type="ARBA" id="ARBA00022771"/>
    </source>
</evidence>
<protein>
    <recommendedName>
        <fullName evidence="9">HAT C-terminal dimerisation domain-containing protein</fullName>
    </recommendedName>
</protein>
<evidence type="ECO:0000313" key="7">
    <source>
        <dbReference type="EMBL" id="KAE8239263.1"/>
    </source>
</evidence>
<keyword evidence="5" id="KW-0539">Nucleus</keyword>
<dbReference type="PANTHER" id="PTHR46481">
    <property type="entry name" value="ZINC FINGER BED DOMAIN-CONTAINING PROTEIN 4"/>
    <property type="match status" value="1"/>
</dbReference>
<feature type="compositionally biased region" description="Acidic residues" evidence="6">
    <location>
        <begin position="96"/>
        <end position="121"/>
    </location>
</feature>